<evidence type="ECO:0000259" key="9">
    <source>
        <dbReference type="PROSITE" id="PS51171"/>
    </source>
</evidence>
<keyword evidence="12" id="KW-1185">Reference proteome</keyword>
<dbReference type="SUPFAM" id="SSF55021">
    <property type="entry name" value="ACT-like"/>
    <property type="match status" value="1"/>
</dbReference>
<evidence type="ECO:0000313" key="12">
    <source>
        <dbReference type="Proteomes" id="UP000799440"/>
    </source>
</evidence>
<keyword evidence="6" id="KW-0456">Lyase</keyword>
<dbReference type="EC" id="4.2.1.51" evidence="2"/>
<dbReference type="InterPro" id="IPR045865">
    <property type="entry name" value="ACT-like_dom_sf"/>
</dbReference>
<dbReference type="PROSITE" id="PS51671">
    <property type="entry name" value="ACT"/>
    <property type="match status" value="1"/>
</dbReference>
<dbReference type="OrthoDB" id="983542at2759"/>
<organism evidence="11 12">
    <name type="scientific">Sporormia fimetaria CBS 119925</name>
    <dbReference type="NCBI Taxonomy" id="1340428"/>
    <lineage>
        <taxon>Eukaryota</taxon>
        <taxon>Fungi</taxon>
        <taxon>Dikarya</taxon>
        <taxon>Ascomycota</taxon>
        <taxon>Pezizomycotina</taxon>
        <taxon>Dothideomycetes</taxon>
        <taxon>Pleosporomycetidae</taxon>
        <taxon>Pleosporales</taxon>
        <taxon>Sporormiaceae</taxon>
        <taxon>Sporormia</taxon>
    </lineage>
</organism>
<evidence type="ECO:0000256" key="1">
    <source>
        <dbReference type="ARBA" id="ARBA00004741"/>
    </source>
</evidence>
<feature type="domain" description="Prephenate dehydratase" evidence="9">
    <location>
        <begin position="6"/>
        <end position="214"/>
    </location>
</feature>
<dbReference type="UniPathway" id="UPA00121">
    <property type="reaction ID" value="UER00345"/>
</dbReference>
<evidence type="ECO:0000313" key="11">
    <source>
        <dbReference type="EMBL" id="KAF2750058.1"/>
    </source>
</evidence>
<dbReference type="EMBL" id="MU006564">
    <property type="protein sequence ID" value="KAF2750058.1"/>
    <property type="molecule type" value="Genomic_DNA"/>
</dbReference>
<dbReference type="PANTHER" id="PTHR21022:SF19">
    <property type="entry name" value="PREPHENATE DEHYDRATASE-RELATED"/>
    <property type="match status" value="1"/>
</dbReference>
<name>A0A6A6VHG9_9PLEO</name>
<sequence length="286" mass="31207">QKQKPIVAFLGPNATYTHQASLNLFPTETHTLTPVPTIEDVFTSIQSNTATYGVVPFENSSNGSVVFTLDLFADRDSKHPDILVCGETYVRVQHCLVGHARSNPPSQPPSQAPSQHPNPGTTDELPDLTHLTKLYSHPQAWGQCTRFLSSHLRGLERQDVSSTSKAAELVARDPSRTSAAISSALSAQQHGLQVLVRGIEDRSDNTTRFLVIRRKDTAPKHVGGSNTIHDDSGELTPKDAAEYHKDYKTLISFTLPHSDPGALAECLLVFKRRGLSLTSINTRPSG</sequence>
<keyword evidence="5" id="KW-0584">Phenylalanine biosynthesis</keyword>
<feature type="region of interest" description="Disordered" evidence="8">
    <location>
        <begin position="99"/>
        <end position="126"/>
    </location>
</feature>
<evidence type="ECO:0000256" key="2">
    <source>
        <dbReference type="ARBA" id="ARBA00013147"/>
    </source>
</evidence>
<evidence type="ECO:0000256" key="4">
    <source>
        <dbReference type="ARBA" id="ARBA00023141"/>
    </source>
</evidence>
<comment type="pathway">
    <text evidence="1">Amino-acid biosynthesis; L-phenylalanine biosynthesis; phenylpyruvate from prephenate: step 1/1.</text>
</comment>
<evidence type="ECO:0000256" key="3">
    <source>
        <dbReference type="ARBA" id="ARBA00022605"/>
    </source>
</evidence>
<dbReference type="Pfam" id="PF00800">
    <property type="entry name" value="PDT"/>
    <property type="match status" value="1"/>
</dbReference>
<feature type="non-terminal residue" evidence="11">
    <location>
        <position position="1"/>
    </location>
</feature>
<dbReference type="Gene3D" id="3.30.70.260">
    <property type="match status" value="1"/>
</dbReference>
<dbReference type="GO" id="GO:0009094">
    <property type="term" value="P:L-phenylalanine biosynthetic process"/>
    <property type="evidence" value="ECO:0007669"/>
    <property type="project" value="UniProtKB-UniPathway"/>
</dbReference>
<dbReference type="CDD" id="cd13532">
    <property type="entry name" value="PBP2_PDT_like"/>
    <property type="match status" value="1"/>
</dbReference>
<keyword evidence="3" id="KW-0028">Amino-acid biosynthesis</keyword>
<evidence type="ECO:0000256" key="7">
    <source>
        <dbReference type="ARBA" id="ARBA00047848"/>
    </source>
</evidence>
<dbReference type="AlphaFoldDB" id="A0A6A6VHG9"/>
<dbReference type="GO" id="GO:0004664">
    <property type="term" value="F:prephenate dehydratase activity"/>
    <property type="evidence" value="ECO:0007669"/>
    <property type="project" value="UniProtKB-EC"/>
</dbReference>
<accession>A0A6A6VHG9</accession>
<dbReference type="Gene3D" id="3.40.190.10">
    <property type="entry name" value="Periplasmic binding protein-like II"/>
    <property type="match status" value="2"/>
</dbReference>
<dbReference type="GO" id="GO:0005737">
    <property type="term" value="C:cytoplasm"/>
    <property type="evidence" value="ECO:0007669"/>
    <property type="project" value="TreeGrafter"/>
</dbReference>
<proteinExistence type="predicted"/>
<dbReference type="InterPro" id="IPR001086">
    <property type="entry name" value="Preph_deHydtase"/>
</dbReference>
<dbReference type="PROSITE" id="PS51171">
    <property type="entry name" value="PREPHENATE_DEHYDR_3"/>
    <property type="match status" value="1"/>
</dbReference>
<evidence type="ECO:0000256" key="8">
    <source>
        <dbReference type="SAM" id="MobiDB-lite"/>
    </source>
</evidence>
<feature type="domain" description="ACT" evidence="10">
    <location>
        <begin position="251"/>
        <end position="286"/>
    </location>
</feature>
<dbReference type="InterPro" id="IPR008242">
    <property type="entry name" value="Chor_mutase/pphenate_deHydtase"/>
</dbReference>
<dbReference type="FunFam" id="3.40.190.10:FF:000034">
    <property type="entry name" value="Chorismate mutase/prephenate dehydratase"/>
    <property type="match status" value="1"/>
</dbReference>
<dbReference type="InterPro" id="IPR002912">
    <property type="entry name" value="ACT_dom"/>
</dbReference>
<evidence type="ECO:0000259" key="10">
    <source>
        <dbReference type="PROSITE" id="PS51671"/>
    </source>
</evidence>
<reference evidence="11" key="1">
    <citation type="journal article" date="2020" name="Stud. Mycol.">
        <title>101 Dothideomycetes genomes: a test case for predicting lifestyles and emergence of pathogens.</title>
        <authorList>
            <person name="Haridas S."/>
            <person name="Albert R."/>
            <person name="Binder M."/>
            <person name="Bloem J."/>
            <person name="Labutti K."/>
            <person name="Salamov A."/>
            <person name="Andreopoulos B."/>
            <person name="Baker S."/>
            <person name="Barry K."/>
            <person name="Bills G."/>
            <person name="Bluhm B."/>
            <person name="Cannon C."/>
            <person name="Castanera R."/>
            <person name="Culley D."/>
            <person name="Daum C."/>
            <person name="Ezra D."/>
            <person name="Gonzalez J."/>
            <person name="Henrissat B."/>
            <person name="Kuo A."/>
            <person name="Liang C."/>
            <person name="Lipzen A."/>
            <person name="Lutzoni F."/>
            <person name="Magnuson J."/>
            <person name="Mondo S."/>
            <person name="Nolan M."/>
            <person name="Ohm R."/>
            <person name="Pangilinan J."/>
            <person name="Park H.-J."/>
            <person name="Ramirez L."/>
            <person name="Alfaro M."/>
            <person name="Sun H."/>
            <person name="Tritt A."/>
            <person name="Yoshinaga Y."/>
            <person name="Zwiers L.-H."/>
            <person name="Turgeon B."/>
            <person name="Goodwin S."/>
            <person name="Spatafora J."/>
            <person name="Crous P."/>
            <person name="Grigoriev I."/>
        </authorList>
    </citation>
    <scope>NUCLEOTIDE SEQUENCE</scope>
    <source>
        <strain evidence="11">CBS 119925</strain>
    </source>
</reference>
<dbReference type="PANTHER" id="PTHR21022">
    <property type="entry name" value="PREPHENATE DEHYDRATASE P PROTEIN"/>
    <property type="match status" value="1"/>
</dbReference>
<gene>
    <name evidence="11" type="ORF">M011DRAFT_391914</name>
</gene>
<evidence type="ECO:0000256" key="5">
    <source>
        <dbReference type="ARBA" id="ARBA00023222"/>
    </source>
</evidence>
<protein>
    <recommendedName>
        <fullName evidence="2">prephenate dehydratase</fullName>
        <ecNumber evidence="2">4.2.1.51</ecNumber>
    </recommendedName>
</protein>
<dbReference type="PIRSF" id="PIRSF001500">
    <property type="entry name" value="Chor_mut_pdt_Ppr"/>
    <property type="match status" value="1"/>
</dbReference>
<comment type="catalytic activity">
    <reaction evidence="7">
        <text>prephenate + H(+) = 3-phenylpyruvate + CO2 + H2O</text>
        <dbReference type="Rhea" id="RHEA:21648"/>
        <dbReference type="ChEBI" id="CHEBI:15377"/>
        <dbReference type="ChEBI" id="CHEBI:15378"/>
        <dbReference type="ChEBI" id="CHEBI:16526"/>
        <dbReference type="ChEBI" id="CHEBI:18005"/>
        <dbReference type="ChEBI" id="CHEBI:29934"/>
        <dbReference type="EC" id="4.2.1.51"/>
    </reaction>
</comment>
<evidence type="ECO:0000256" key="6">
    <source>
        <dbReference type="ARBA" id="ARBA00023239"/>
    </source>
</evidence>
<dbReference type="SUPFAM" id="SSF53850">
    <property type="entry name" value="Periplasmic binding protein-like II"/>
    <property type="match status" value="1"/>
</dbReference>
<keyword evidence="4" id="KW-0057">Aromatic amino acid biosynthesis</keyword>
<dbReference type="Proteomes" id="UP000799440">
    <property type="component" value="Unassembled WGS sequence"/>
</dbReference>
<feature type="non-terminal residue" evidence="11">
    <location>
        <position position="286"/>
    </location>
</feature>